<proteinExistence type="predicted"/>
<protein>
    <recommendedName>
        <fullName evidence="4">Trypsin inhibitor</fullName>
    </recommendedName>
</protein>
<dbReference type="EMBL" id="SKBQ01000018">
    <property type="protein sequence ID" value="TPX16375.1"/>
    <property type="molecule type" value="Genomic_DNA"/>
</dbReference>
<dbReference type="OrthoDB" id="10466305at2759"/>
<evidence type="ECO:0000313" key="3">
    <source>
        <dbReference type="Proteomes" id="UP000319257"/>
    </source>
</evidence>
<evidence type="ECO:0000256" key="1">
    <source>
        <dbReference type="SAM" id="SignalP"/>
    </source>
</evidence>
<sequence>MRASQVLLLFLTTNMGAANPVPEEKTNATSPAPLSKPVFLCNDNDLAKKCMGAPYNFRCDISGNVVYDVPDFQCRDRAKCRCEKPCDNPRIC</sequence>
<reference evidence="2 3" key="1">
    <citation type="submission" date="2019-06" db="EMBL/GenBank/DDBJ databases">
        <title>Draft genome sequence of the filamentous fungus Phialemoniopsis curvata isolated from diesel fuel.</title>
        <authorList>
            <person name="Varaljay V.A."/>
            <person name="Lyon W.J."/>
            <person name="Crouch A.L."/>
            <person name="Drake C.E."/>
            <person name="Hollomon J.M."/>
            <person name="Nadeau L.J."/>
            <person name="Nunn H.S."/>
            <person name="Stevenson B.S."/>
            <person name="Bojanowski C.L."/>
            <person name="Crookes-Goodson W.J."/>
        </authorList>
    </citation>
    <scope>NUCLEOTIDE SEQUENCE [LARGE SCALE GENOMIC DNA]</scope>
    <source>
        <strain evidence="2 3">D216</strain>
    </source>
</reference>
<dbReference type="AlphaFoldDB" id="A0A507AZV6"/>
<dbReference type="Proteomes" id="UP000319257">
    <property type="component" value="Unassembled WGS sequence"/>
</dbReference>
<gene>
    <name evidence="2" type="ORF">E0L32_004024</name>
</gene>
<organism evidence="2 3">
    <name type="scientific">Thyridium curvatum</name>
    <dbReference type="NCBI Taxonomy" id="1093900"/>
    <lineage>
        <taxon>Eukaryota</taxon>
        <taxon>Fungi</taxon>
        <taxon>Dikarya</taxon>
        <taxon>Ascomycota</taxon>
        <taxon>Pezizomycotina</taxon>
        <taxon>Sordariomycetes</taxon>
        <taxon>Sordariomycetidae</taxon>
        <taxon>Thyridiales</taxon>
        <taxon>Thyridiaceae</taxon>
        <taxon>Thyridium</taxon>
    </lineage>
</organism>
<keyword evidence="1" id="KW-0732">Signal</keyword>
<accession>A0A507AZV6</accession>
<feature type="chain" id="PRO_5021304190" description="Trypsin inhibitor" evidence="1">
    <location>
        <begin position="19"/>
        <end position="92"/>
    </location>
</feature>
<evidence type="ECO:0000313" key="2">
    <source>
        <dbReference type="EMBL" id="TPX16375.1"/>
    </source>
</evidence>
<dbReference type="GeneID" id="41971471"/>
<evidence type="ECO:0008006" key="4">
    <source>
        <dbReference type="Google" id="ProtNLM"/>
    </source>
</evidence>
<dbReference type="InParanoid" id="A0A507AZV6"/>
<dbReference type="RefSeq" id="XP_030998086.1">
    <property type="nucleotide sequence ID" value="XM_031138389.1"/>
</dbReference>
<name>A0A507AZV6_9PEZI</name>
<keyword evidence="3" id="KW-1185">Reference proteome</keyword>
<comment type="caution">
    <text evidence="2">The sequence shown here is derived from an EMBL/GenBank/DDBJ whole genome shotgun (WGS) entry which is preliminary data.</text>
</comment>
<feature type="signal peptide" evidence="1">
    <location>
        <begin position="1"/>
        <end position="18"/>
    </location>
</feature>